<evidence type="ECO:0000313" key="1">
    <source>
        <dbReference type="EMBL" id="MBA0860211.1"/>
    </source>
</evidence>
<dbReference type="Proteomes" id="UP000593576">
    <property type="component" value="Unassembled WGS sequence"/>
</dbReference>
<protein>
    <submittedName>
        <fullName evidence="1">Uncharacterized protein</fullName>
    </submittedName>
</protein>
<feature type="non-terminal residue" evidence="1">
    <location>
        <position position="110"/>
    </location>
</feature>
<reference evidence="1 2" key="1">
    <citation type="journal article" date="2019" name="Genome Biol. Evol.">
        <title>Insights into the evolution of the New World diploid cottons (Gossypium, subgenus Houzingenia) based on genome sequencing.</title>
        <authorList>
            <person name="Grover C.E."/>
            <person name="Arick M.A. 2nd"/>
            <person name="Thrash A."/>
            <person name="Conover J.L."/>
            <person name="Sanders W.S."/>
            <person name="Peterson D.G."/>
            <person name="Frelichowski J.E."/>
            <person name="Scheffler J.A."/>
            <person name="Scheffler B.E."/>
            <person name="Wendel J.F."/>
        </authorList>
    </citation>
    <scope>NUCLEOTIDE SEQUENCE [LARGE SCALE GENOMIC DNA]</scope>
    <source>
        <strain evidence="1">1</strain>
        <tissue evidence="1">Leaf</tissue>
    </source>
</reference>
<evidence type="ECO:0000313" key="2">
    <source>
        <dbReference type="Proteomes" id="UP000593576"/>
    </source>
</evidence>
<sequence>MAELVGPILAVIKFIGRPARKYLKYQRKFTEYVADFKQALDDLLAKKADIQRQLDDECDYGKMPKQEVERWFKKVEEKLAHAQHVEDKVRKGKCLFRSSLGKLHASSCEM</sequence>
<accession>A0A7J9LNJ1</accession>
<keyword evidence="2" id="KW-1185">Reference proteome</keyword>
<dbReference type="EMBL" id="JABFAF010000007">
    <property type="protein sequence ID" value="MBA0860211.1"/>
    <property type="molecule type" value="Genomic_DNA"/>
</dbReference>
<gene>
    <name evidence="1" type="ORF">Goshw_015264</name>
</gene>
<dbReference type="AlphaFoldDB" id="A0A7J9LNJ1"/>
<name>A0A7J9LNJ1_GOSSC</name>
<proteinExistence type="predicted"/>
<dbReference type="OrthoDB" id="1926275at2759"/>
<comment type="caution">
    <text evidence="1">The sequence shown here is derived from an EMBL/GenBank/DDBJ whole genome shotgun (WGS) entry which is preliminary data.</text>
</comment>
<organism evidence="1 2">
    <name type="scientific">Gossypium schwendimanii</name>
    <name type="common">Cotton</name>
    <dbReference type="NCBI Taxonomy" id="34291"/>
    <lineage>
        <taxon>Eukaryota</taxon>
        <taxon>Viridiplantae</taxon>
        <taxon>Streptophyta</taxon>
        <taxon>Embryophyta</taxon>
        <taxon>Tracheophyta</taxon>
        <taxon>Spermatophyta</taxon>
        <taxon>Magnoliopsida</taxon>
        <taxon>eudicotyledons</taxon>
        <taxon>Gunneridae</taxon>
        <taxon>Pentapetalae</taxon>
        <taxon>rosids</taxon>
        <taxon>malvids</taxon>
        <taxon>Malvales</taxon>
        <taxon>Malvaceae</taxon>
        <taxon>Malvoideae</taxon>
        <taxon>Gossypium</taxon>
    </lineage>
</organism>